<evidence type="ECO:0000256" key="2">
    <source>
        <dbReference type="ARBA" id="ARBA00000909"/>
    </source>
</evidence>
<dbReference type="NCBIfam" id="TIGR00196">
    <property type="entry name" value="yjeF_cterm"/>
    <property type="match status" value="1"/>
</dbReference>
<feature type="binding site" evidence="18">
    <location>
        <position position="59"/>
    </location>
    <ligand>
        <name>K(+)</name>
        <dbReference type="ChEBI" id="CHEBI:29103"/>
    </ligand>
</feature>
<keyword evidence="8 17" id="KW-0521">NADP</keyword>
<organism evidence="22 23">
    <name type="scientific">Psychroflexus maritimus</name>
    <dbReference type="NCBI Taxonomy" id="2714865"/>
    <lineage>
        <taxon>Bacteria</taxon>
        <taxon>Pseudomonadati</taxon>
        <taxon>Bacteroidota</taxon>
        <taxon>Flavobacteriia</taxon>
        <taxon>Flavobacteriales</taxon>
        <taxon>Flavobacteriaceae</taxon>
        <taxon>Psychroflexus</taxon>
    </lineage>
</organism>
<evidence type="ECO:0000256" key="11">
    <source>
        <dbReference type="ARBA" id="ARBA00023235"/>
    </source>
</evidence>
<dbReference type="AlphaFoldDB" id="A0A967E277"/>
<comment type="subunit">
    <text evidence="17">Homotetramer.</text>
</comment>
<feature type="binding site" evidence="17">
    <location>
        <position position="436"/>
    </location>
    <ligand>
        <name>(6S)-NADPHX</name>
        <dbReference type="ChEBI" id="CHEBI:64076"/>
    </ligand>
</feature>
<keyword evidence="11 18" id="KW-0413">Isomerase</keyword>
<dbReference type="InterPro" id="IPR000631">
    <property type="entry name" value="CARKD"/>
</dbReference>
<evidence type="ECO:0000259" key="21">
    <source>
        <dbReference type="PROSITE" id="PS51385"/>
    </source>
</evidence>
<feature type="domain" description="YjeF N-terminal" evidence="21">
    <location>
        <begin position="9"/>
        <end position="217"/>
    </location>
</feature>
<dbReference type="Gene3D" id="3.40.50.10260">
    <property type="entry name" value="YjeF N-terminal domain"/>
    <property type="match status" value="1"/>
</dbReference>
<dbReference type="HAMAP" id="MF_01965">
    <property type="entry name" value="NADHX_dehydratase"/>
    <property type="match status" value="1"/>
</dbReference>
<evidence type="ECO:0000256" key="13">
    <source>
        <dbReference type="ARBA" id="ARBA00023268"/>
    </source>
</evidence>
<evidence type="ECO:0000256" key="12">
    <source>
        <dbReference type="ARBA" id="ARBA00023239"/>
    </source>
</evidence>
<keyword evidence="6 17" id="KW-0547">Nucleotide-binding</keyword>
<dbReference type="PANTHER" id="PTHR12592">
    <property type="entry name" value="ATP-DEPENDENT (S)-NAD(P)H-HYDRATE DEHYDRATASE FAMILY MEMBER"/>
    <property type="match status" value="1"/>
</dbReference>
<dbReference type="EC" id="4.2.1.136" evidence="19"/>
<evidence type="ECO:0000256" key="15">
    <source>
        <dbReference type="ARBA" id="ARBA00048238"/>
    </source>
</evidence>
<dbReference type="GO" id="GO:0052856">
    <property type="term" value="F:NAD(P)HX epimerase activity"/>
    <property type="evidence" value="ECO:0007669"/>
    <property type="project" value="UniProtKB-UniRule"/>
</dbReference>
<keyword evidence="10 17" id="KW-0520">NAD</keyword>
<evidence type="ECO:0000256" key="9">
    <source>
        <dbReference type="ARBA" id="ARBA00022958"/>
    </source>
</evidence>
<evidence type="ECO:0000256" key="3">
    <source>
        <dbReference type="ARBA" id="ARBA00006001"/>
    </source>
</evidence>
<dbReference type="GO" id="GO:0110051">
    <property type="term" value="P:metabolite repair"/>
    <property type="evidence" value="ECO:0007669"/>
    <property type="project" value="TreeGrafter"/>
</dbReference>
<keyword evidence="13" id="KW-0511">Multifunctional enzyme</keyword>
<feature type="binding site" evidence="17">
    <location>
        <position position="321"/>
    </location>
    <ligand>
        <name>(6S)-NADPHX</name>
        <dbReference type="ChEBI" id="CHEBI:64076"/>
    </ligand>
</feature>
<evidence type="ECO:0000256" key="1">
    <source>
        <dbReference type="ARBA" id="ARBA00000013"/>
    </source>
</evidence>
<evidence type="ECO:0000256" key="16">
    <source>
        <dbReference type="ARBA" id="ARBA00049209"/>
    </source>
</evidence>
<comment type="catalytic activity">
    <reaction evidence="15 17 19">
        <text>(6S)-NADHX + ADP = AMP + phosphate + NADH + H(+)</text>
        <dbReference type="Rhea" id="RHEA:32223"/>
        <dbReference type="ChEBI" id="CHEBI:15378"/>
        <dbReference type="ChEBI" id="CHEBI:43474"/>
        <dbReference type="ChEBI" id="CHEBI:57945"/>
        <dbReference type="ChEBI" id="CHEBI:64074"/>
        <dbReference type="ChEBI" id="CHEBI:456215"/>
        <dbReference type="ChEBI" id="CHEBI:456216"/>
        <dbReference type="EC" id="4.2.1.136"/>
    </reaction>
</comment>
<dbReference type="InterPro" id="IPR004443">
    <property type="entry name" value="YjeF_N_dom"/>
</dbReference>
<dbReference type="GO" id="GO:0046872">
    <property type="term" value="F:metal ion binding"/>
    <property type="evidence" value="ECO:0007669"/>
    <property type="project" value="UniProtKB-UniRule"/>
</dbReference>
<gene>
    <name evidence="17" type="primary">nnrD</name>
    <name evidence="18" type="synonym">nnrE</name>
    <name evidence="22" type="ORF">G7034_04495</name>
</gene>
<dbReference type="GO" id="GO:0052855">
    <property type="term" value="F:ADP-dependent NAD(P)H-hydrate dehydratase activity"/>
    <property type="evidence" value="ECO:0007669"/>
    <property type="project" value="UniProtKB-UniRule"/>
</dbReference>
<dbReference type="GO" id="GO:0005524">
    <property type="term" value="F:ATP binding"/>
    <property type="evidence" value="ECO:0007669"/>
    <property type="project" value="UniProtKB-UniRule"/>
</dbReference>
<keyword evidence="5 18" id="KW-0479">Metal-binding</keyword>
<dbReference type="Pfam" id="PF01256">
    <property type="entry name" value="Carb_kinase"/>
    <property type="match status" value="1"/>
</dbReference>
<feature type="domain" description="YjeF C-terminal" evidence="20">
    <location>
        <begin position="227"/>
        <end position="495"/>
    </location>
</feature>
<comment type="function">
    <text evidence="17">Catalyzes the dehydration of the S-form of NAD(P)HX at the expense of ADP, which is converted to AMP. Together with NAD(P)HX epimerase, which catalyzes the epimerization of the S- and R-forms, the enzyme allows the repair of both epimers of NAD(P)HX, a damaged form of NAD(P)H that is a result of enzymatic or heat-dependent hydration.</text>
</comment>
<protein>
    <recommendedName>
        <fullName evidence="19">Bifunctional NAD(P)H-hydrate repair enzyme</fullName>
    </recommendedName>
    <alternativeName>
        <fullName evidence="19">Nicotinamide nucleotide repair protein</fullName>
    </alternativeName>
    <domain>
        <recommendedName>
            <fullName evidence="19">ADP-dependent (S)-NAD(P)H-hydrate dehydratase</fullName>
            <ecNumber evidence="19">4.2.1.136</ecNumber>
        </recommendedName>
        <alternativeName>
            <fullName evidence="19">ADP-dependent NAD(P)HX dehydratase</fullName>
        </alternativeName>
    </domain>
    <domain>
        <recommendedName>
            <fullName evidence="19">NAD(P)H-hydrate epimerase</fullName>
            <ecNumber evidence="19">5.1.99.6</ecNumber>
        </recommendedName>
    </domain>
</protein>
<dbReference type="InterPro" id="IPR017953">
    <property type="entry name" value="Carbohydrate_kinase_pred_CS"/>
</dbReference>
<evidence type="ECO:0000256" key="4">
    <source>
        <dbReference type="ARBA" id="ARBA00009524"/>
    </source>
</evidence>
<comment type="function">
    <text evidence="14 19">Bifunctional enzyme that catalyzes the epimerization of the S- and R-forms of NAD(P)HX and the dehydration of the S-form of NAD(P)HX at the expense of ADP, which is converted to AMP. This allows the repair of both epimers of NAD(P)HX, a damaged form of NAD(P)H that is a result of enzymatic or heat-dependent hydration.</text>
</comment>
<feature type="binding site" evidence="18">
    <location>
        <position position="126"/>
    </location>
    <ligand>
        <name>K(+)</name>
        <dbReference type="ChEBI" id="CHEBI:29103"/>
    </ligand>
</feature>
<accession>A0A967E277</accession>
<evidence type="ECO:0000259" key="20">
    <source>
        <dbReference type="PROSITE" id="PS51383"/>
    </source>
</evidence>
<dbReference type="Proteomes" id="UP000643701">
    <property type="component" value="Unassembled WGS sequence"/>
</dbReference>
<dbReference type="InterPro" id="IPR030677">
    <property type="entry name" value="Nnr"/>
</dbReference>
<dbReference type="SUPFAM" id="SSF53613">
    <property type="entry name" value="Ribokinase-like"/>
    <property type="match status" value="1"/>
</dbReference>
<comment type="cofactor">
    <cofactor evidence="18 19">
        <name>K(+)</name>
        <dbReference type="ChEBI" id="CHEBI:29103"/>
    </cofactor>
    <text evidence="18 19">Binds 1 potassium ion per subunit.</text>
</comment>
<comment type="catalytic activity">
    <reaction evidence="2 18 19">
        <text>(6R)-NADPHX = (6S)-NADPHX</text>
        <dbReference type="Rhea" id="RHEA:32227"/>
        <dbReference type="ChEBI" id="CHEBI:64076"/>
        <dbReference type="ChEBI" id="CHEBI:64077"/>
        <dbReference type="EC" id="5.1.99.6"/>
    </reaction>
</comment>
<evidence type="ECO:0000256" key="18">
    <source>
        <dbReference type="HAMAP-Rule" id="MF_01966"/>
    </source>
</evidence>
<dbReference type="PROSITE" id="PS51385">
    <property type="entry name" value="YJEF_N"/>
    <property type="match status" value="1"/>
</dbReference>
<reference evidence="22" key="1">
    <citation type="submission" date="2020-03" db="EMBL/GenBank/DDBJ databases">
        <title>Psychroflexus Maritimus sp. nov., isolate from marine sediment.</title>
        <authorList>
            <person name="Zhong Y.-L."/>
        </authorList>
    </citation>
    <scope>NUCLEOTIDE SEQUENCE</scope>
    <source>
        <strain evidence="22">C1</strain>
    </source>
</reference>
<feature type="binding site" evidence="18">
    <location>
        <position position="162"/>
    </location>
    <ligand>
        <name>K(+)</name>
        <dbReference type="ChEBI" id="CHEBI:29103"/>
    </ligand>
</feature>
<evidence type="ECO:0000256" key="6">
    <source>
        <dbReference type="ARBA" id="ARBA00022741"/>
    </source>
</evidence>
<feature type="binding site" evidence="18">
    <location>
        <begin position="130"/>
        <end position="136"/>
    </location>
    <ligand>
        <name>(6S)-NADPHX</name>
        <dbReference type="ChEBI" id="CHEBI:64076"/>
    </ligand>
</feature>
<dbReference type="SUPFAM" id="SSF64153">
    <property type="entry name" value="YjeF N-terminal domain-like"/>
    <property type="match status" value="1"/>
</dbReference>
<evidence type="ECO:0000256" key="8">
    <source>
        <dbReference type="ARBA" id="ARBA00022857"/>
    </source>
</evidence>
<dbReference type="PROSITE" id="PS51383">
    <property type="entry name" value="YJEF_C_3"/>
    <property type="match status" value="1"/>
</dbReference>
<dbReference type="RefSeq" id="WP_166399775.1">
    <property type="nucleotide sequence ID" value="NZ_JAANAS010000039.1"/>
</dbReference>
<comment type="catalytic activity">
    <reaction evidence="16 17 19">
        <text>(6S)-NADPHX + ADP = AMP + phosphate + NADPH + H(+)</text>
        <dbReference type="Rhea" id="RHEA:32235"/>
        <dbReference type="ChEBI" id="CHEBI:15378"/>
        <dbReference type="ChEBI" id="CHEBI:43474"/>
        <dbReference type="ChEBI" id="CHEBI:57783"/>
        <dbReference type="ChEBI" id="CHEBI:64076"/>
        <dbReference type="ChEBI" id="CHEBI:456215"/>
        <dbReference type="ChEBI" id="CHEBI:456216"/>
        <dbReference type="EC" id="4.2.1.136"/>
    </reaction>
</comment>
<keyword evidence="7 17" id="KW-0067">ATP-binding</keyword>
<dbReference type="InterPro" id="IPR029056">
    <property type="entry name" value="Ribokinase-like"/>
</dbReference>
<dbReference type="Gene3D" id="3.40.1190.20">
    <property type="match status" value="1"/>
</dbReference>
<dbReference type="InterPro" id="IPR036652">
    <property type="entry name" value="YjeF_N_dom_sf"/>
</dbReference>
<dbReference type="EC" id="5.1.99.6" evidence="19"/>
<comment type="similarity">
    <text evidence="4 19">In the C-terminal section; belongs to the NnrD/CARKD family.</text>
</comment>
<feature type="binding site" evidence="17">
    <location>
        <position position="435"/>
    </location>
    <ligand>
        <name>AMP</name>
        <dbReference type="ChEBI" id="CHEBI:456215"/>
    </ligand>
</feature>
<dbReference type="PANTHER" id="PTHR12592:SF0">
    <property type="entry name" value="ATP-DEPENDENT (S)-NAD(P)H-HYDRATE DEHYDRATASE"/>
    <property type="match status" value="1"/>
</dbReference>
<comment type="caution">
    <text evidence="22">The sequence shown here is derived from an EMBL/GenBank/DDBJ whole genome shotgun (WGS) entry which is preliminary data.</text>
</comment>
<dbReference type="EMBL" id="JAANAS010000039">
    <property type="protein sequence ID" value="NGZ89509.1"/>
    <property type="molecule type" value="Genomic_DNA"/>
</dbReference>
<comment type="similarity">
    <text evidence="18">Belongs to the NnrE/AIBP family.</text>
</comment>
<dbReference type="Pfam" id="PF03853">
    <property type="entry name" value="YjeF_N"/>
    <property type="match status" value="1"/>
</dbReference>
<evidence type="ECO:0000256" key="14">
    <source>
        <dbReference type="ARBA" id="ARBA00025153"/>
    </source>
</evidence>
<evidence type="ECO:0000313" key="23">
    <source>
        <dbReference type="Proteomes" id="UP000643701"/>
    </source>
</evidence>
<dbReference type="PIRSF" id="PIRSF017184">
    <property type="entry name" value="Nnr"/>
    <property type="match status" value="1"/>
</dbReference>
<sequence>MKILNAKELAEVDAFTMNSQSLSDWELMERASSRAFLEILKKINPEKDFVYIFCGTSNNGGDGLALARMLNQKQVKIRVFEVAYSSSTSKAYQKNIKFLKENRIQINTVQNQNEIPDLNPATCIIDAIFGVGLNRRMPGFIQELVKKINLTEAFKISIDVPSGMYLEQSIETDEEFVISDLCLTFQLPKLPFLLPETGHYVENFKLIDIGLSEEKIKQTKTPYNYITTSDVSSILKKRAKFSHKGSFGNALLIGGYEGMWGSVIMTTQACLRSGAGKVYTHLDKTGRLVLAQHALESIYIQNCPKALKSNPNWNAIGVGMGLGLSNNAVQLMEEVLAHQPKRLLLDADAINLLSKQKNWLKLLPKNSVLTPHIGELKRLVGEWDNDFDKLNKAKQFCKTYQVVLIIKGAHTCICDGTNFYFNSSGNPGLAKAGSGDVLAGVITALLAQNYKVLEACQLGVYLHGVAADLALESFSEHSLIATDVISYLGKAFQLLESKID</sequence>
<comment type="similarity">
    <text evidence="3 19">In the N-terminal section; belongs to the NnrE/AIBP family.</text>
</comment>
<evidence type="ECO:0000256" key="7">
    <source>
        <dbReference type="ARBA" id="ARBA00022840"/>
    </source>
</evidence>
<dbReference type="PROSITE" id="PS01050">
    <property type="entry name" value="YJEF_C_2"/>
    <property type="match status" value="1"/>
</dbReference>
<comment type="similarity">
    <text evidence="17">Belongs to the NnrD/CARKD family.</text>
</comment>
<comment type="catalytic activity">
    <reaction evidence="1 18 19">
        <text>(6R)-NADHX = (6S)-NADHX</text>
        <dbReference type="Rhea" id="RHEA:32215"/>
        <dbReference type="ChEBI" id="CHEBI:64074"/>
        <dbReference type="ChEBI" id="CHEBI:64075"/>
        <dbReference type="EC" id="5.1.99.6"/>
    </reaction>
</comment>
<comment type="caution">
    <text evidence="17">Lacks conserved residue(s) required for the propagation of feature annotation.</text>
</comment>
<keyword evidence="23" id="KW-1185">Reference proteome</keyword>
<keyword evidence="9 18" id="KW-0630">Potassium</keyword>
<dbReference type="NCBIfam" id="TIGR00197">
    <property type="entry name" value="yjeF_nterm"/>
    <property type="match status" value="1"/>
</dbReference>
<keyword evidence="12 17" id="KW-0456">Lyase</keyword>
<dbReference type="CDD" id="cd01171">
    <property type="entry name" value="YXKO-related"/>
    <property type="match status" value="1"/>
</dbReference>
<feature type="binding site" evidence="17">
    <location>
        <position position="372"/>
    </location>
    <ligand>
        <name>(6S)-NADPHX</name>
        <dbReference type="ChEBI" id="CHEBI:64076"/>
    </ligand>
</feature>
<comment type="function">
    <text evidence="18">Catalyzes the epimerization of the S- and R-forms of NAD(P)HX, a damaged form of NAD(P)H that is a result of enzymatic or heat-dependent hydration. This is a prerequisite for the S-specific NAD(P)H-hydrate dehydratase to allow the repair of both epimers of NAD(P)HX.</text>
</comment>
<dbReference type="HAMAP" id="MF_01966">
    <property type="entry name" value="NADHX_epimerase"/>
    <property type="match status" value="1"/>
</dbReference>
<feature type="binding site" evidence="18">
    <location>
        <begin position="58"/>
        <end position="62"/>
    </location>
    <ligand>
        <name>(6S)-NADPHX</name>
        <dbReference type="ChEBI" id="CHEBI:64076"/>
    </ligand>
</feature>
<evidence type="ECO:0000256" key="5">
    <source>
        <dbReference type="ARBA" id="ARBA00022723"/>
    </source>
</evidence>
<evidence type="ECO:0000256" key="10">
    <source>
        <dbReference type="ARBA" id="ARBA00023027"/>
    </source>
</evidence>
<proteinExistence type="inferred from homology"/>
<evidence type="ECO:0000313" key="22">
    <source>
        <dbReference type="EMBL" id="NGZ89509.1"/>
    </source>
</evidence>
<evidence type="ECO:0000256" key="19">
    <source>
        <dbReference type="PIRNR" id="PIRNR017184"/>
    </source>
</evidence>
<name>A0A967E277_9FLAO</name>
<feature type="binding site" evidence="17">
    <location>
        <begin position="407"/>
        <end position="411"/>
    </location>
    <ligand>
        <name>AMP</name>
        <dbReference type="ChEBI" id="CHEBI:456215"/>
    </ligand>
</feature>
<comment type="cofactor">
    <cofactor evidence="17">
        <name>Mg(2+)</name>
        <dbReference type="ChEBI" id="CHEBI:18420"/>
    </cofactor>
</comment>
<dbReference type="GO" id="GO:0046496">
    <property type="term" value="P:nicotinamide nucleotide metabolic process"/>
    <property type="evidence" value="ECO:0007669"/>
    <property type="project" value="UniProtKB-UniRule"/>
</dbReference>
<feature type="binding site" evidence="18">
    <location>
        <position position="159"/>
    </location>
    <ligand>
        <name>(6S)-NADPHX</name>
        <dbReference type="ChEBI" id="CHEBI:64076"/>
    </ligand>
</feature>
<evidence type="ECO:0000256" key="17">
    <source>
        <dbReference type="HAMAP-Rule" id="MF_01965"/>
    </source>
</evidence>